<protein>
    <recommendedName>
        <fullName evidence="4">Lipoprotein</fullName>
    </recommendedName>
</protein>
<dbReference type="AlphaFoldDB" id="A0A429XLC4"/>
<feature type="signal peptide" evidence="1">
    <location>
        <begin position="1"/>
        <end position="24"/>
    </location>
</feature>
<gene>
    <name evidence="2" type="ORF">EIC27_03355</name>
</gene>
<dbReference type="Proteomes" id="UP000279470">
    <property type="component" value="Unassembled WGS sequence"/>
</dbReference>
<feature type="chain" id="PRO_5019109701" description="Lipoprotein" evidence="1">
    <location>
        <begin position="25"/>
        <end position="112"/>
    </location>
</feature>
<organism evidence="2 3">
    <name type="scientific">Candidatus Aquarickettsia rohweri</name>
    <dbReference type="NCBI Taxonomy" id="2602574"/>
    <lineage>
        <taxon>Bacteria</taxon>
        <taxon>Pseudomonadati</taxon>
        <taxon>Pseudomonadota</taxon>
        <taxon>Alphaproteobacteria</taxon>
        <taxon>Rickettsiales</taxon>
        <taxon>Candidatus Midichloriaceae</taxon>
        <taxon>Candidatus Aquarickettsia</taxon>
    </lineage>
</organism>
<dbReference type="PROSITE" id="PS51257">
    <property type="entry name" value="PROKAR_LIPOPROTEIN"/>
    <property type="match status" value="1"/>
</dbReference>
<evidence type="ECO:0000256" key="1">
    <source>
        <dbReference type="SAM" id="SignalP"/>
    </source>
</evidence>
<evidence type="ECO:0008006" key="4">
    <source>
        <dbReference type="Google" id="ProtNLM"/>
    </source>
</evidence>
<sequence length="112" mass="12657">MNKHLRSLLISSSLCLTLIVTSIACDKHNSSNLENHKKSADNHKNKKFDYSKVTKNLSESVKKEVDDYYSKIDSEYDKLSGEAKKAVAKISQYKKNTFAKKGKNAKKKNSNS</sequence>
<keyword evidence="3" id="KW-1185">Reference proteome</keyword>
<reference evidence="3" key="1">
    <citation type="submission" date="2018-11" db="EMBL/GenBank/DDBJ databases">
        <title>Phylogenetic, genomic, and biogeographic characterization of a novel and ubiquitous marine invertebrate-associated Rickettsiales parasite, Candidatus Marinoinvertebrata rohwerii, gen. nov., sp. nov.</title>
        <authorList>
            <person name="Klinges J.G."/>
            <person name="Rosales S.M."/>
            <person name="Mcminds R."/>
            <person name="Shaver E.C."/>
            <person name="Shantz A."/>
            <person name="Peters E.C."/>
            <person name="Burkepile D.E."/>
            <person name="Silliman B.R."/>
            <person name="Vega Thurber R.L."/>
        </authorList>
    </citation>
    <scope>NUCLEOTIDE SEQUENCE [LARGE SCALE GENOMIC DNA]</scope>
    <source>
        <strain evidence="3">a_cerv_44</strain>
    </source>
</reference>
<name>A0A429XLC4_9RICK</name>
<dbReference type="EMBL" id="RXFM01000038">
    <property type="protein sequence ID" value="RST66948.1"/>
    <property type="molecule type" value="Genomic_DNA"/>
</dbReference>
<keyword evidence="1" id="KW-0732">Signal</keyword>
<evidence type="ECO:0000313" key="3">
    <source>
        <dbReference type="Proteomes" id="UP000279470"/>
    </source>
</evidence>
<proteinExistence type="predicted"/>
<accession>A0A429XLC4</accession>
<comment type="caution">
    <text evidence="2">The sequence shown here is derived from an EMBL/GenBank/DDBJ whole genome shotgun (WGS) entry which is preliminary data.</text>
</comment>
<evidence type="ECO:0000313" key="2">
    <source>
        <dbReference type="EMBL" id="RST66948.1"/>
    </source>
</evidence>
<dbReference type="RefSeq" id="WP_126044730.1">
    <property type="nucleotide sequence ID" value="NZ_RXFM01000038.1"/>
</dbReference>